<dbReference type="EMBL" id="CM042886">
    <property type="protein sequence ID" value="KAI4342930.1"/>
    <property type="molecule type" value="Genomic_DNA"/>
</dbReference>
<reference evidence="2" key="1">
    <citation type="journal article" date="2023" name="Front. Plant Sci.">
        <title>Chromosomal-level genome assembly of Melastoma candidum provides insights into trichome evolution.</title>
        <authorList>
            <person name="Zhong Y."/>
            <person name="Wu W."/>
            <person name="Sun C."/>
            <person name="Zou P."/>
            <person name="Liu Y."/>
            <person name="Dai S."/>
            <person name="Zhou R."/>
        </authorList>
    </citation>
    <scope>NUCLEOTIDE SEQUENCE [LARGE SCALE GENOMIC DNA]</scope>
</reference>
<dbReference type="Proteomes" id="UP001057402">
    <property type="component" value="Chromosome 7"/>
</dbReference>
<name>A0ACB9P2X7_9MYRT</name>
<evidence type="ECO:0000313" key="2">
    <source>
        <dbReference type="Proteomes" id="UP001057402"/>
    </source>
</evidence>
<proteinExistence type="predicted"/>
<evidence type="ECO:0000313" key="1">
    <source>
        <dbReference type="EMBL" id="KAI4342930.1"/>
    </source>
</evidence>
<accession>A0ACB9P2X7</accession>
<organism evidence="1 2">
    <name type="scientific">Melastoma candidum</name>
    <dbReference type="NCBI Taxonomy" id="119954"/>
    <lineage>
        <taxon>Eukaryota</taxon>
        <taxon>Viridiplantae</taxon>
        <taxon>Streptophyta</taxon>
        <taxon>Embryophyta</taxon>
        <taxon>Tracheophyta</taxon>
        <taxon>Spermatophyta</taxon>
        <taxon>Magnoliopsida</taxon>
        <taxon>eudicotyledons</taxon>
        <taxon>Gunneridae</taxon>
        <taxon>Pentapetalae</taxon>
        <taxon>rosids</taxon>
        <taxon>malvids</taxon>
        <taxon>Myrtales</taxon>
        <taxon>Melastomataceae</taxon>
        <taxon>Melastomatoideae</taxon>
        <taxon>Melastomateae</taxon>
        <taxon>Melastoma</taxon>
    </lineage>
</organism>
<keyword evidence="2" id="KW-1185">Reference proteome</keyword>
<sequence length="414" mass="45190">MSTGVWFALKRSLDCKNESTGVYELRCPTPILTRKSGRCGCSRSISNLRDVVHCSKRHPPRRSSCSPRSIASSEFGNPIAHEVVFNNSTCEIKILGYGGKAGGSRNKPGSPLVGTLRPGTPGPRGQYLVHQNSPRSTATPPRRINSSGSFIDGGSEGLAKTRGSAGREFQRNVSSLSVLACNKCGEQFKKLDAIESHHLAKHAVTELREGDSSRKIVEMICQTSWSKSDAGSGKIDRVLKIHNMQRTLARFEEYREVVKIRASKLSKKHPRCLADGNELLRFYGTAATCSLEKGSSTGLCRSTKCGVCRILRHGFPPKKEWNGRIGIFTTSSSGRALETIEFDDGADSSTPRALLVCRVIAGRVHRPVENMQEVSVQSGFDSLAGKMGHFSTLEELYLLNPKAVLPCFVVVLKP</sequence>
<gene>
    <name evidence="1" type="ORF">MLD38_027493</name>
</gene>
<comment type="caution">
    <text evidence="1">The sequence shown here is derived from an EMBL/GenBank/DDBJ whole genome shotgun (WGS) entry which is preliminary data.</text>
</comment>
<protein>
    <submittedName>
        <fullName evidence="1">Uncharacterized protein</fullName>
    </submittedName>
</protein>